<dbReference type="Proteomes" id="UP001183817">
    <property type="component" value="Unassembled WGS sequence"/>
</dbReference>
<dbReference type="EMBL" id="JAVDYI010000001">
    <property type="protein sequence ID" value="MDR7357933.1"/>
    <property type="molecule type" value="Genomic_DNA"/>
</dbReference>
<dbReference type="RefSeq" id="WP_310289572.1">
    <property type="nucleotide sequence ID" value="NZ_JAVDYI010000001.1"/>
</dbReference>
<name>A0ABU2BH35_9MICC</name>
<keyword evidence="2" id="KW-1185">Reference proteome</keyword>
<protein>
    <submittedName>
        <fullName evidence="1">Uncharacterized protein</fullName>
    </submittedName>
</protein>
<evidence type="ECO:0000313" key="1">
    <source>
        <dbReference type="EMBL" id="MDR7357933.1"/>
    </source>
</evidence>
<gene>
    <name evidence="1" type="ORF">J2S64_001624</name>
</gene>
<organism evidence="1 2">
    <name type="scientific">Paeniglutamicibacter sulfureus</name>
    <dbReference type="NCBI Taxonomy" id="43666"/>
    <lineage>
        <taxon>Bacteria</taxon>
        <taxon>Bacillati</taxon>
        <taxon>Actinomycetota</taxon>
        <taxon>Actinomycetes</taxon>
        <taxon>Micrococcales</taxon>
        <taxon>Micrococcaceae</taxon>
        <taxon>Paeniglutamicibacter</taxon>
    </lineage>
</organism>
<sequence length="187" mass="21033">MKVLDRFLAELVPIKSKAVHYRVVKVAGHEYIVDKRSIKDLAIKSRPLYIVGVTEKLGYWKDLRRVLFSNARFTVMCRVARTGIHDSWTPVKLADLFTDVAPGFVDLINAIEVPKADDSTTTSQSKIRQDALRVALRAYEKALSEKLNIDVDTEQEQIFEALINRLAAPYVSGWSGTRVTEQVGSIA</sequence>
<dbReference type="Pfam" id="PF19952">
    <property type="entry name" value="DUF6414"/>
    <property type="match status" value="1"/>
</dbReference>
<evidence type="ECO:0000313" key="2">
    <source>
        <dbReference type="Proteomes" id="UP001183817"/>
    </source>
</evidence>
<dbReference type="InterPro" id="IPR045633">
    <property type="entry name" value="DUF6414"/>
</dbReference>
<reference evidence="1 2" key="1">
    <citation type="submission" date="2023-07" db="EMBL/GenBank/DDBJ databases">
        <title>Sequencing the genomes of 1000 actinobacteria strains.</title>
        <authorList>
            <person name="Klenk H.-P."/>
        </authorList>
    </citation>
    <scope>NUCLEOTIDE SEQUENCE [LARGE SCALE GENOMIC DNA]</scope>
    <source>
        <strain evidence="1 2">DSM 20167</strain>
    </source>
</reference>
<proteinExistence type="predicted"/>
<comment type="caution">
    <text evidence="1">The sequence shown here is derived from an EMBL/GenBank/DDBJ whole genome shotgun (WGS) entry which is preliminary data.</text>
</comment>
<accession>A0ABU2BH35</accession>